<dbReference type="Proteomes" id="UP000249057">
    <property type="component" value="Unassembled WGS sequence"/>
</dbReference>
<evidence type="ECO:0000313" key="1">
    <source>
        <dbReference type="EMBL" id="RAH41554.1"/>
    </source>
</evidence>
<keyword evidence="2" id="KW-1185">Reference proteome</keyword>
<reference evidence="1" key="1">
    <citation type="submission" date="2018-02" db="EMBL/GenBank/DDBJ databases">
        <title>The genomes of Aspergillus section Nigri reveals drivers in fungal speciation.</title>
        <authorList>
            <consortium name="DOE Joint Genome Institute"/>
            <person name="Vesth T.C."/>
            <person name="Nybo J."/>
            <person name="Theobald S."/>
            <person name="Brandl J."/>
            <person name="Frisvad J.C."/>
            <person name="Nielsen K.F."/>
            <person name="Lyhne E.K."/>
            <person name="Kogle M.E."/>
            <person name="Kuo A."/>
            <person name="Riley R."/>
            <person name="Clum A."/>
            <person name="Nolan M."/>
            <person name="Lipzen A."/>
            <person name="Salamov A."/>
            <person name="Henrissat B."/>
            <person name="Wiebenga A."/>
            <person name="De vries R.P."/>
            <person name="Grigoriev I.V."/>
            <person name="Mortensen U.H."/>
            <person name="Andersen M.R."/>
            <person name="Baker S.E."/>
        </authorList>
    </citation>
    <scope>NUCLEOTIDE SEQUENCE</scope>
    <source>
        <strain evidence="1">CBS 621.78</strain>
    </source>
</reference>
<evidence type="ECO:0000313" key="2">
    <source>
        <dbReference type="Proteomes" id="UP000249057"/>
    </source>
</evidence>
<accession>A0ACD1FX68</accession>
<gene>
    <name evidence="1" type="ORF">BO95DRAFT_446869</name>
</gene>
<proteinExistence type="predicted"/>
<sequence>MRNSIDPEYQSYSGVTVPSRTPRQQYLQSRPNIPQNTSNSGQFVPLLQTQIPPQSNLQLVINCICRKMRTTFCI</sequence>
<organism evidence="1 2">
    <name type="scientific">Aspergillus brunneoviolaceus CBS 621.78</name>
    <dbReference type="NCBI Taxonomy" id="1450534"/>
    <lineage>
        <taxon>Eukaryota</taxon>
        <taxon>Fungi</taxon>
        <taxon>Dikarya</taxon>
        <taxon>Ascomycota</taxon>
        <taxon>Pezizomycotina</taxon>
        <taxon>Eurotiomycetes</taxon>
        <taxon>Eurotiomycetidae</taxon>
        <taxon>Eurotiales</taxon>
        <taxon>Aspergillaceae</taxon>
        <taxon>Aspergillus</taxon>
        <taxon>Aspergillus subgen. Circumdati</taxon>
    </lineage>
</organism>
<name>A0ACD1FX68_9EURO</name>
<dbReference type="EMBL" id="KZ825386">
    <property type="protein sequence ID" value="RAH41554.1"/>
    <property type="molecule type" value="Genomic_DNA"/>
</dbReference>
<protein>
    <submittedName>
        <fullName evidence="1">Uncharacterized protein</fullName>
    </submittedName>
</protein>